<name>A0ABQ6LRH1_9RHOB</name>
<evidence type="ECO:0000256" key="1">
    <source>
        <dbReference type="SAM" id="SignalP"/>
    </source>
</evidence>
<dbReference type="Proteomes" id="UP001239909">
    <property type="component" value="Unassembled WGS sequence"/>
</dbReference>
<dbReference type="EMBL" id="BSYI01000027">
    <property type="protein sequence ID" value="GMG83984.1"/>
    <property type="molecule type" value="Genomic_DNA"/>
</dbReference>
<organism evidence="2 3">
    <name type="scientific">Paralimibaculum aggregatum</name>
    <dbReference type="NCBI Taxonomy" id="3036245"/>
    <lineage>
        <taxon>Bacteria</taxon>
        <taxon>Pseudomonadati</taxon>
        <taxon>Pseudomonadota</taxon>
        <taxon>Alphaproteobacteria</taxon>
        <taxon>Rhodobacterales</taxon>
        <taxon>Paracoccaceae</taxon>
        <taxon>Paralimibaculum</taxon>
    </lineage>
</organism>
<keyword evidence="1" id="KW-0732">Signal</keyword>
<accession>A0ABQ6LRH1</accession>
<keyword evidence="3" id="KW-1185">Reference proteome</keyword>
<evidence type="ECO:0008006" key="4">
    <source>
        <dbReference type="Google" id="ProtNLM"/>
    </source>
</evidence>
<proteinExistence type="predicted"/>
<gene>
    <name evidence="2" type="ORF">LNKW23_31980</name>
</gene>
<feature type="signal peptide" evidence="1">
    <location>
        <begin position="1"/>
        <end position="39"/>
    </location>
</feature>
<evidence type="ECO:0000313" key="3">
    <source>
        <dbReference type="Proteomes" id="UP001239909"/>
    </source>
</evidence>
<evidence type="ECO:0000313" key="2">
    <source>
        <dbReference type="EMBL" id="GMG83984.1"/>
    </source>
</evidence>
<feature type="chain" id="PRO_5045159601" description="Ysc84 actin-binding domain-containing protein" evidence="1">
    <location>
        <begin position="40"/>
        <end position="221"/>
    </location>
</feature>
<reference evidence="2 3" key="1">
    <citation type="submission" date="2023-04" db="EMBL/GenBank/DDBJ databases">
        <title>Marinoamorphus aggregata gen. nov., sp. Nov., isolate from tissue of brittle star Ophioplocus japonicus.</title>
        <authorList>
            <person name="Kawano K."/>
            <person name="Sawayama S."/>
            <person name="Nakagawa S."/>
        </authorList>
    </citation>
    <scope>NUCLEOTIDE SEQUENCE [LARGE SCALE GENOMIC DNA]</scope>
    <source>
        <strain evidence="2 3">NKW23</strain>
    </source>
</reference>
<dbReference type="RefSeq" id="WP_285672880.1">
    <property type="nucleotide sequence ID" value="NZ_BSYI01000027.1"/>
</dbReference>
<comment type="caution">
    <text evidence="2">The sequence shown here is derived from an EMBL/GenBank/DDBJ whole genome shotgun (WGS) entry which is preliminary data.</text>
</comment>
<protein>
    <recommendedName>
        <fullName evidence="4">Ysc84 actin-binding domain-containing protein</fullName>
    </recommendedName>
</protein>
<sequence length="221" mass="23639">MSPSFLIASHKAARVQRTGRLLAGALAAALAMQAVPAGAQSIQYPTQSHYSMPKPHPFTAKKADIDQLDADTEILVQQLRAGSPTAVEYAGRAHGLLIFPSVQTANYFLLGETKAFGVLYVRDGSGEFRKNGYYFGERNSLGFVSGAQASSRVLMFMNEDVLADFVAASDVSSSYMVVNHETGEVAGEPDADIAIMITHVEGDVSELSIKGLNIVPVDIKD</sequence>